<dbReference type="Proteomes" id="UP000572863">
    <property type="component" value="Unassembled WGS sequence"/>
</dbReference>
<dbReference type="InterPro" id="IPR000866">
    <property type="entry name" value="AhpC/TSA"/>
</dbReference>
<dbReference type="GO" id="GO:0016491">
    <property type="term" value="F:oxidoreductase activity"/>
    <property type="evidence" value="ECO:0007669"/>
    <property type="project" value="InterPro"/>
</dbReference>
<evidence type="ECO:0000313" key="5">
    <source>
        <dbReference type="Proteomes" id="UP000585226"/>
    </source>
</evidence>
<sequence length="218" mass="24290">MIDFLAGDENPLAAEDQKILRNSIVELSESKVSAGSFKAGERAPDFTLESIEGGEVRSTDLVRKGPLIVVFFRGLWCKYSYATLTALESVNKAVISRGASIVAASPQIHLFNADMQRKKLISFPLLRDPYSRVAMEFQVAWRLSYLLKKKYQTLGADLDKLNGVDSEMLPMASLFVIDKQGIIVYSEVNANYTQPINEEEILLVLDNTPSLRKARGIE</sequence>
<dbReference type="Gene3D" id="3.40.30.10">
    <property type="entry name" value="Glutaredoxin"/>
    <property type="match status" value="1"/>
</dbReference>
<feature type="domain" description="Thioredoxin" evidence="1">
    <location>
        <begin position="37"/>
        <end position="210"/>
    </location>
</feature>
<dbReference type="AlphaFoldDB" id="A0A7Y8KJH5"/>
<reference evidence="4 5" key="1">
    <citation type="submission" date="2020-04" db="EMBL/GenBank/DDBJ databases">
        <title>Molecular characterization of pseudomonads from Agaricus bisporus reveal novel blotch 2 pathogens in Western Europe.</title>
        <authorList>
            <person name="Taparia T."/>
            <person name="Krijger M."/>
            <person name="Haynes E."/>
            <person name="Elpinstone J.G."/>
            <person name="Noble R."/>
            <person name="Van Der Wolf J."/>
        </authorList>
    </citation>
    <scope>NUCLEOTIDE SEQUENCE [LARGE SCALE GENOMIC DNA]</scope>
    <source>
        <strain evidence="2 4">P7774</strain>
        <strain evidence="3 5">P8021</strain>
    </source>
</reference>
<dbReference type="EMBL" id="JACASD010000085">
    <property type="protein sequence ID" value="NWE91811.1"/>
    <property type="molecule type" value="Genomic_DNA"/>
</dbReference>
<keyword evidence="4" id="KW-1185">Reference proteome</keyword>
<dbReference type="EMBL" id="JACARY010000103">
    <property type="protein sequence ID" value="NWD99075.1"/>
    <property type="molecule type" value="Genomic_DNA"/>
</dbReference>
<proteinExistence type="predicted"/>
<dbReference type="InterPro" id="IPR013766">
    <property type="entry name" value="Thioredoxin_domain"/>
</dbReference>
<dbReference type="GO" id="GO:0016209">
    <property type="term" value="F:antioxidant activity"/>
    <property type="evidence" value="ECO:0007669"/>
    <property type="project" value="InterPro"/>
</dbReference>
<organism evidence="3 5">
    <name type="scientific">Pseudomonas reactans</name>
    <dbReference type="NCBI Taxonomy" id="117680"/>
    <lineage>
        <taxon>Bacteria</taxon>
        <taxon>Pseudomonadati</taxon>
        <taxon>Pseudomonadota</taxon>
        <taxon>Gammaproteobacteria</taxon>
        <taxon>Pseudomonadales</taxon>
        <taxon>Pseudomonadaceae</taxon>
        <taxon>Pseudomonas</taxon>
    </lineage>
</organism>
<dbReference type="RefSeq" id="WP_177062502.1">
    <property type="nucleotide sequence ID" value="NZ_JACARY010000103.1"/>
</dbReference>
<comment type="caution">
    <text evidence="3">The sequence shown here is derived from an EMBL/GenBank/DDBJ whole genome shotgun (WGS) entry which is preliminary data.</text>
</comment>
<dbReference type="Proteomes" id="UP000585226">
    <property type="component" value="Unassembled WGS sequence"/>
</dbReference>
<evidence type="ECO:0000313" key="3">
    <source>
        <dbReference type="EMBL" id="NWE91811.1"/>
    </source>
</evidence>
<dbReference type="SUPFAM" id="SSF52833">
    <property type="entry name" value="Thioredoxin-like"/>
    <property type="match status" value="1"/>
</dbReference>
<accession>A0A7Y8KJH5</accession>
<dbReference type="PROSITE" id="PS51352">
    <property type="entry name" value="THIOREDOXIN_2"/>
    <property type="match status" value="1"/>
</dbReference>
<dbReference type="CDD" id="cd02970">
    <property type="entry name" value="PRX_like2"/>
    <property type="match status" value="1"/>
</dbReference>
<dbReference type="Pfam" id="PF00578">
    <property type="entry name" value="AhpC-TSA"/>
    <property type="match status" value="1"/>
</dbReference>
<protein>
    <submittedName>
        <fullName evidence="3">AhpC/TSA family protein</fullName>
    </submittedName>
</protein>
<dbReference type="InterPro" id="IPR036249">
    <property type="entry name" value="Thioredoxin-like_sf"/>
</dbReference>
<evidence type="ECO:0000259" key="1">
    <source>
        <dbReference type="PROSITE" id="PS51352"/>
    </source>
</evidence>
<evidence type="ECO:0000313" key="2">
    <source>
        <dbReference type="EMBL" id="NWD99075.1"/>
    </source>
</evidence>
<gene>
    <name evidence="2" type="ORF">HX871_32135</name>
    <name evidence="3" type="ORF">HX893_27160</name>
</gene>
<evidence type="ECO:0000313" key="4">
    <source>
        <dbReference type="Proteomes" id="UP000572863"/>
    </source>
</evidence>
<name>A0A7Y8KJH5_9PSED</name>